<organism evidence="2 3">
    <name type="scientific">Sphingomonas psychrolutea</name>
    <dbReference type="NCBI Taxonomy" id="1259676"/>
    <lineage>
        <taxon>Bacteria</taxon>
        <taxon>Pseudomonadati</taxon>
        <taxon>Pseudomonadota</taxon>
        <taxon>Alphaproteobacteria</taxon>
        <taxon>Sphingomonadales</taxon>
        <taxon>Sphingomonadaceae</taxon>
        <taxon>Sphingomonas</taxon>
    </lineage>
</organism>
<dbReference type="Pfam" id="PF11871">
    <property type="entry name" value="DUF3391"/>
    <property type="match status" value="1"/>
</dbReference>
<sequence>MLKRVPVREITLGMYVHAIDGPWLAQPFWRSRFLLTSLDQIAMLRRSNVKAVMIDLDRCVGSARPVHPGRVRRVQVQNDIVRREADLTAAKHVTDDARAFMKAVFDGASNGARLETGPLDGVVRSITDALERNRPMLLGMMRLKTRDSYTYFHSVAVGTLMINFARELGLAADDVRLMGLGGLFHDIGKIRIAKDVLNKPGRLTPAEWDEMRRHPEIGHALLQAGDVPSTALDVCLHHHEKVDGSGYPFGLVGDDISLAARMGAICDVYDALTSERAYKDASSPVAAVAAMASWSGHFDPALLFVFMKSICVFPVGMLIRLRSGHLAMMRDNGRRTSRARLTVFYDIADQRLLPPYEVYLSDIDTSATILDVPDPLHYGLANWAEVKEQLLEGHDPSIGSGARPKLG</sequence>
<dbReference type="Gene3D" id="1.10.3210.10">
    <property type="entry name" value="Hypothetical protein af1432"/>
    <property type="match status" value="1"/>
</dbReference>
<dbReference type="PANTHER" id="PTHR43155">
    <property type="entry name" value="CYCLIC DI-GMP PHOSPHODIESTERASE PA4108-RELATED"/>
    <property type="match status" value="1"/>
</dbReference>
<dbReference type="InterPro" id="IPR003607">
    <property type="entry name" value="HD/PDEase_dom"/>
</dbReference>
<proteinExistence type="predicted"/>
<dbReference type="InterPro" id="IPR021812">
    <property type="entry name" value="DUF3391"/>
</dbReference>
<dbReference type="Pfam" id="PF13487">
    <property type="entry name" value="HD_5"/>
    <property type="match status" value="1"/>
</dbReference>
<gene>
    <name evidence="2" type="ORF">GCM10011395_17590</name>
</gene>
<dbReference type="Proteomes" id="UP000618591">
    <property type="component" value="Unassembled WGS sequence"/>
</dbReference>
<name>A0ABQ1GQ13_9SPHN</name>
<evidence type="ECO:0000313" key="2">
    <source>
        <dbReference type="EMBL" id="GGA47751.1"/>
    </source>
</evidence>
<feature type="domain" description="HD-GYP" evidence="1">
    <location>
        <begin position="128"/>
        <end position="322"/>
    </location>
</feature>
<keyword evidence="3" id="KW-1185">Reference proteome</keyword>
<dbReference type="EMBL" id="BMDW01000008">
    <property type="protein sequence ID" value="GGA47751.1"/>
    <property type="molecule type" value="Genomic_DNA"/>
</dbReference>
<reference evidence="3" key="1">
    <citation type="journal article" date="2019" name="Int. J. Syst. Evol. Microbiol.">
        <title>The Global Catalogue of Microorganisms (GCM) 10K type strain sequencing project: providing services to taxonomists for standard genome sequencing and annotation.</title>
        <authorList>
            <consortium name="The Broad Institute Genomics Platform"/>
            <consortium name="The Broad Institute Genome Sequencing Center for Infectious Disease"/>
            <person name="Wu L."/>
            <person name="Ma J."/>
        </authorList>
    </citation>
    <scope>NUCLEOTIDE SEQUENCE [LARGE SCALE GENOMIC DNA]</scope>
    <source>
        <strain evidence="3">CGMCC 1.10106</strain>
    </source>
</reference>
<evidence type="ECO:0000313" key="3">
    <source>
        <dbReference type="Proteomes" id="UP000618591"/>
    </source>
</evidence>
<accession>A0ABQ1GQ13</accession>
<dbReference type="PROSITE" id="PS51832">
    <property type="entry name" value="HD_GYP"/>
    <property type="match status" value="1"/>
</dbReference>
<dbReference type="PANTHER" id="PTHR43155:SF2">
    <property type="entry name" value="CYCLIC DI-GMP PHOSPHODIESTERASE PA4108"/>
    <property type="match status" value="1"/>
</dbReference>
<dbReference type="NCBIfam" id="TIGR00277">
    <property type="entry name" value="HDIG"/>
    <property type="match status" value="1"/>
</dbReference>
<dbReference type="SMART" id="SM00471">
    <property type="entry name" value="HDc"/>
    <property type="match status" value="1"/>
</dbReference>
<dbReference type="RefSeq" id="WP_188446569.1">
    <property type="nucleotide sequence ID" value="NZ_BMDW01000008.1"/>
</dbReference>
<dbReference type="CDD" id="cd00077">
    <property type="entry name" value="HDc"/>
    <property type="match status" value="1"/>
</dbReference>
<dbReference type="SUPFAM" id="SSF109604">
    <property type="entry name" value="HD-domain/PDEase-like"/>
    <property type="match status" value="1"/>
</dbReference>
<protein>
    <submittedName>
        <fullName evidence="2">Cyclic di-GMP phosphodiesterase</fullName>
    </submittedName>
</protein>
<comment type="caution">
    <text evidence="2">The sequence shown here is derived from an EMBL/GenBank/DDBJ whole genome shotgun (WGS) entry which is preliminary data.</text>
</comment>
<dbReference type="InterPro" id="IPR037522">
    <property type="entry name" value="HD_GYP_dom"/>
</dbReference>
<dbReference type="InterPro" id="IPR006675">
    <property type="entry name" value="HDIG_dom"/>
</dbReference>
<evidence type="ECO:0000259" key="1">
    <source>
        <dbReference type="PROSITE" id="PS51832"/>
    </source>
</evidence>